<sequence>MARMAILLCLVPPFASSAADAGEVLTNARRVTGEERQEADLFVLGNTVFILYHELGHALIDLLGLPVLGREEDAADNLASVMMIPDEADPVMDELIVAAADGWFLGNLRQHEAGNTEPSWWGEHSLDMQRFYSVVCLMYGSDPTGFAALAESVSLPAERRATCPNEYVQARASWTRLLAPHMVPVEQRASQPSRVTVTFGPPPPGYDHVASLLRESGLIEAIAHDIGGGFKLPRDLAIHFEACGAGDANAFYRNGPDHEGPNVVTVCYELVGFYNDLIMRDIARR</sequence>
<evidence type="ECO:0008006" key="4">
    <source>
        <dbReference type="Google" id="ProtNLM"/>
    </source>
</evidence>
<dbReference type="PATRIC" id="fig|1385369.3.peg.2761"/>
<evidence type="ECO:0000313" key="2">
    <source>
        <dbReference type="EMBL" id="EWY40405.1"/>
    </source>
</evidence>
<dbReference type="InterPro" id="IPR025644">
    <property type="entry name" value="DUF4344"/>
</dbReference>
<keyword evidence="1" id="KW-0732">Signal</keyword>
<keyword evidence="3" id="KW-1185">Reference proteome</keyword>
<dbReference type="Proteomes" id="UP000019486">
    <property type="component" value="Unassembled WGS sequence"/>
</dbReference>
<dbReference type="STRING" id="1385369.N825_37285"/>
<organism evidence="2 3">
    <name type="scientific">Skermanella stibiiresistens SB22</name>
    <dbReference type="NCBI Taxonomy" id="1385369"/>
    <lineage>
        <taxon>Bacteria</taxon>
        <taxon>Pseudomonadati</taxon>
        <taxon>Pseudomonadota</taxon>
        <taxon>Alphaproteobacteria</taxon>
        <taxon>Rhodospirillales</taxon>
        <taxon>Azospirillaceae</taxon>
        <taxon>Skermanella</taxon>
    </lineage>
</organism>
<proteinExistence type="predicted"/>
<protein>
    <recommendedName>
        <fullName evidence="4">Metallopeptidase</fullName>
    </recommendedName>
</protein>
<feature type="chain" id="PRO_5004921549" description="Metallopeptidase" evidence="1">
    <location>
        <begin position="22"/>
        <end position="285"/>
    </location>
</feature>
<gene>
    <name evidence="2" type="ORF">N825_37285</name>
</gene>
<dbReference type="AlphaFoldDB" id="W9H2J0"/>
<dbReference type="Pfam" id="PF14247">
    <property type="entry name" value="DUF4344"/>
    <property type="match status" value="2"/>
</dbReference>
<accession>W9H2J0</accession>
<evidence type="ECO:0000313" key="3">
    <source>
        <dbReference type="Proteomes" id="UP000019486"/>
    </source>
</evidence>
<evidence type="ECO:0000256" key="1">
    <source>
        <dbReference type="SAM" id="SignalP"/>
    </source>
</evidence>
<comment type="caution">
    <text evidence="2">The sequence shown here is derived from an EMBL/GenBank/DDBJ whole genome shotgun (WGS) entry which is preliminary data.</text>
</comment>
<name>W9H2J0_9PROT</name>
<dbReference type="OrthoDB" id="935695at2"/>
<dbReference type="EMBL" id="AVFL01000008">
    <property type="protein sequence ID" value="EWY40405.1"/>
    <property type="molecule type" value="Genomic_DNA"/>
</dbReference>
<feature type="signal peptide" evidence="1">
    <location>
        <begin position="1"/>
        <end position="21"/>
    </location>
</feature>
<reference evidence="2 3" key="1">
    <citation type="submission" date="2013-08" db="EMBL/GenBank/DDBJ databases">
        <title>The genome sequence of Skermanella stibiiresistens.</title>
        <authorList>
            <person name="Zhu W."/>
            <person name="Wang G."/>
        </authorList>
    </citation>
    <scope>NUCLEOTIDE SEQUENCE [LARGE SCALE GENOMIC DNA]</scope>
    <source>
        <strain evidence="2 3">SB22</strain>
    </source>
</reference>